<dbReference type="EMBL" id="KI894029">
    <property type="protein sequence ID" value="OBR86541.1"/>
    <property type="molecule type" value="Genomic_DNA"/>
</dbReference>
<dbReference type="SMART" id="SM00321">
    <property type="entry name" value="WSC"/>
    <property type="match status" value="2"/>
</dbReference>
<accession>A0A1A6A909</accession>
<protein>
    <recommendedName>
        <fullName evidence="3">WSC domain-containing protein</fullName>
    </recommendedName>
</protein>
<dbReference type="Pfam" id="PF09362">
    <property type="entry name" value="DUF1996"/>
    <property type="match status" value="1"/>
</dbReference>
<reference evidence="5" key="3">
    <citation type="submission" date="2024-02" db="EMBL/GenBank/DDBJ databases">
        <title>Comparative genomics of Cryptococcus and Kwoniella reveals pathogenesis evolution and contrasting modes of karyotype evolution via chromosome fusion or intercentromeric recombination.</title>
        <authorList>
            <person name="Coelho M.A."/>
            <person name="David-Palma M."/>
            <person name="Shea T."/>
            <person name="Bowers K."/>
            <person name="McGinley-Smith S."/>
            <person name="Mohammad A.W."/>
            <person name="Gnirke A."/>
            <person name="Yurkov A.M."/>
            <person name="Nowrousian M."/>
            <person name="Sun S."/>
            <person name="Cuomo C.A."/>
            <person name="Heitman J."/>
        </authorList>
    </citation>
    <scope>NUCLEOTIDE SEQUENCE</scope>
    <source>
        <strain evidence="5">CBS 10117</strain>
    </source>
</reference>
<evidence type="ECO:0000313" key="4">
    <source>
        <dbReference type="EMBL" id="OBR86541.1"/>
    </source>
</evidence>
<evidence type="ECO:0000256" key="2">
    <source>
        <dbReference type="SAM" id="SignalP"/>
    </source>
</evidence>
<dbReference type="InterPro" id="IPR002889">
    <property type="entry name" value="WSC_carb-bd"/>
</dbReference>
<dbReference type="OrthoDB" id="74764at2759"/>
<evidence type="ECO:0000256" key="1">
    <source>
        <dbReference type="SAM" id="MobiDB-lite"/>
    </source>
</evidence>
<proteinExistence type="predicted"/>
<gene>
    <name evidence="4" type="ORF">I303_02549</name>
    <name evidence="5" type="ORF">I303_102535</name>
</gene>
<dbReference type="InterPro" id="IPR018535">
    <property type="entry name" value="DUF1996"/>
</dbReference>
<reference evidence="4" key="1">
    <citation type="submission" date="2013-07" db="EMBL/GenBank/DDBJ databases">
        <title>The Genome Sequence of Cryptococcus dejecticola CBS10117.</title>
        <authorList>
            <consortium name="The Broad Institute Genome Sequencing Platform"/>
            <person name="Cuomo C."/>
            <person name="Litvintseva A."/>
            <person name="Chen Y."/>
            <person name="Heitman J."/>
            <person name="Sun S."/>
            <person name="Springer D."/>
            <person name="Dromer F."/>
            <person name="Young S.K."/>
            <person name="Zeng Q."/>
            <person name="Gargeya S."/>
            <person name="Fitzgerald M."/>
            <person name="Abouelleil A."/>
            <person name="Alvarado L."/>
            <person name="Berlin A.M."/>
            <person name="Chapman S.B."/>
            <person name="Dewar J."/>
            <person name="Goldberg J."/>
            <person name="Griggs A."/>
            <person name="Gujja S."/>
            <person name="Hansen M."/>
            <person name="Howarth C."/>
            <person name="Imamovic A."/>
            <person name="Larimer J."/>
            <person name="McCowan C."/>
            <person name="Murphy C."/>
            <person name="Pearson M."/>
            <person name="Priest M."/>
            <person name="Roberts A."/>
            <person name="Saif S."/>
            <person name="Shea T."/>
            <person name="Sykes S."/>
            <person name="Wortman J."/>
            <person name="Nusbaum C."/>
            <person name="Birren B."/>
        </authorList>
    </citation>
    <scope>NUCLEOTIDE SEQUENCE [LARGE SCALE GENOMIC DNA]</scope>
    <source>
        <strain evidence="4">CBS 10117</strain>
    </source>
</reference>
<keyword evidence="6" id="KW-1185">Reference proteome</keyword>
<evidence type="ECO:0000259" key="3">
    <source>
        <dbReference type="PROSITE" id="PS51212"/>
    </source>
</evidence>
<dbReference type="RefSeq" id="XP_018264383.1">
    <property type="nucleotide sequence ID" value="XM_018405889.1"/>
</dbReference>
<sequence length="647" mass="69296">MKTFINLTLLALLPYLGAVTAAPDPALAAWHLDNLYPLATERFDPVVSPNGVASHLHRIVGGSAFGANYNFDQYNDASCSTAAVQADKSNYWMPQMFWRDNSTFVPLKAGTRFYYFLHRNKPDQPVRAFPPGLRMLVGNPNAKSYAETGLPSGALNFICLENHFSTPNGDTAGPDFNFNIECPQGLVTTVRFPNCWDGVNLYKADGSHMKYTNNLQFGVCPISHPVRLPGIMLEYTWQTYAYKNGVPLKGNLIWANGDTTGYGLHADFVNGWDTEVLETALNDPDCLTGDMTMTACPTLAMSMNLKTAQNCQPQRGVLESFADFAPINALPGCNLPWASGPKPSCNPAVANPSVPNGLKGTDGSLTYTGPSYTNATTSPPNQWTRQGCIGGSTSLTNSFQYSDAAMTQAKCQNTCAEWGMQYSGLLSGAYCVCGSDVDPGAYHFADSNCNSKCGGDSTKTCGGNGKLELFRNPSATTVNHPGMTDPQYIGCRREGGNGHALSAAYINYDGMTIEWCKNYCKAQKQTLAGIEFGRTCMCGNEWTNGGGVPYPQEQCNVPCKGNNKQICGGSQITLSTFNLTLPGGSTNPSPSPSPPPLSSAPVSVSNSASATQSGVVTITKTVTVTGSCTTGAHRRRNHRDLKFSAEG</sequence>
<feature type="domain" description="WSC" evidence="3">
    <location>
        <begin position="382"/>
        <end position="473"/>
    </location>
</feature>
<dbReference type="PROSITE" id="PS51212">
    <property type="entry name" value="WSC"/>
    <property type="match status" value="2"/>
</dbReference>
<dbReference type="Pfam" id="PF01822">
    <property type="entry name" value="WSC"/>
    <property type="match status" value="2"/>
</dbReference>
<feature type="compositionally biased region" description="Low complexity" evidence="1">
    <location>
        <begin position="599"/>
        <end position="615"/>
    </location>
</feature>
<dbReference type="EMBL" id="CP144532">
    <property type="protein sequence ID" value="WWC59972.1"/>
    <property type="molecule type" value="Genomic_DNA"/>
</dbReference>
<dbReference type="PANTHER" id="PTHR43662">
    <property type="match status" value="1"/>
</dbReference>
<evidence type="ECO:0000313" key="6">
    <source>
        <dbReference type="Proteomes" id="UP000078595"/>
    </source>
</evidence>
<dbReference type="VEuPathDB" id="FungiDB:I303_02549"/>
<feature type="compositionally biased region" description="Pro residues" evidence="1">
    <location>
        <begin position="589"/>
        <end position="598"/>
    </location>
</feature>
<feature type="signal peptide" evidence="2">
    <location>
        <begin position="1"/>
        <end position="21"/>
    </location>
</feature>
<dbReference type="AlphaFoldDB" id="A0A1A6A909"/>
<keyword evidence="2" id="KW-0732">Signal</keyword>
<dbReference type="Proteomes" id="UP000078595">
    <property type="component" value="Chromosome 3"/>
</dbReference>
<dbReference type="PANTHER" id="PTHR43662:SF3">
    <property type="entry name" value="DOMAIN PROTEIN, PUTATIVE (AFU_ORTHOLOGUE AFUA_6G11970)-RELATED"/>
    <property type="match status" value="1"/>
</dbReference>
<evidence type="ECO:0000313" key="5">
    <source>
        <dbReference type="EMBL" id="WWC59972.1"/>
    </source>
</evidence>
<feature type="chain" id="PRO_5008342215" description="WSC domain-containing protein" evidence="2">
    <location>
        <begin position="22"/>
        <end position="647"/>
    </location>
</feature>
<feature type="domain" description="WSC" evidence="3">
    <location>
        <begin position="485"/>
        <end position="579"/>
    </location>
</feature>
<dbReference type="GeneID" id="28966248"/>
<name>A0A1A6A909_9TREE</name>
<reference evidence="5" key="2">
    <citation type="submission" date="2013-07" db="EMBL/GenBank/DDBJ databases">
        <authorList>
            <consortium name="The Broad Institute Genome Sequencing Platform"/>
            <person name="Cuomo C."/>
            <person name="Litvintseva A."/>
            <person name="Chen Y."/>
            <person name="Heitman J."/>
            <person name="Sun S."/>
            <person name="Springer D."/>
            <person name="Dromer F."/>
            <person name="Young S.K."/>
            <person name="Zeng Q."/>
            <person name="Gargeya S."/>
            <person name="Fitzgerald M."/>
            <person name="Abouelleil A."/>
            <person name="Alvarado L."/>
            <person name="Berlin A.M."/>
            <person name="Chapman S.B."/>
            <person name="Dewar J."/>
            <person name="Goldberg J."/>
            <person name="Griggs A."/>
            <person name="Gujja S."/>
            <person name="Hansen M."/>
            <person name="Howarth C."/>
            <person name="Imamovic A."/>
            <person name="Larimer J."/>
            <person name="McCowan C."/>
            <person name="Murphy C."/>
            <person name="Pearson M."/>
            <person name="Priest M."/>
            <person name="Roberts A."/>
            <person name="Saif S."/>
            <person name="Shea T."/>
            <person name="Sykes S."/>
            <person name="Wortman J."/>
            <person name="Nusbaum C."/>
            <person name="Birren B."/>
        </authorList>
    </citation>
    <scope>NUCLEOTIDE SEQUENCE</scope>
    <source>
        <strain evidence="5">CBS 10117</strain>
    </source>
</reference>
<feature type="region of interest" description="Disordered" evidence="1">
    <location>
        <begin position="581"/>
        <end position="615"/>
    </location>
</feature>
<dbReference type="STRING" id="1296121.A0A1A6A909"/>
<organism evidence="4">
    <name type="scientific">Kwoniella dejecticola CBS 10117</name>
    <dbReference type="NCBI Taxonomy" id="1296121"/>
    <lineage>
        <taxon>Eukaryota</taxon>
        <taxon>Fungi</taxon>
        <taxon>Dikarya</taxon>
        <taxon>Basidiomycota</taxon>
        <taxon>Agaricomycotina</taxon>
        <taxon>Tremellomycetes</taxon>
        <taxon>Tremellales</taxon>
        <taxon>Cryptococcaceae</taxon>
        <taxon>Kwoniella</taxon>
    </lineage>
</organism>
<dbReference type="KEGG" id="kdj:28966248"/>